<evidence type="ECO:0000313" key="3">
    <source>
        <dbReference type="EMBL" id="KAJ4246874.1"/>
    </source>
</evidence>
<evidence type="ECO:0000313" key="4">
    <source>
        <dbReference type="Proteomes" id="UP001152049"/>
    </source>
</evidence>
<protein>
    <submittedName>
        <fullName evidence="3">Uncharacterized protein</fullName>
    </submittedName>
</protein>
<dbReference type="Pfam" id="PF02515">
    <property type="entry name" value="CoA_transf_3"/>
    <property type="match status" value="1"/>
</dbReference>
<reference evidence="3" key="1">
    <citation type="submission" date="2022-09" db="EMBL/GenBank/DDBJ databases">
        <title>Fusarium specimens isolated from Avocado Roots.</title>
        <authorList>
            <person name="Stajich J."/>
            <person name="Roper C."/>
            <person name="Heimlech-Rivalta G."/>
        </authorList>
    </citation>
    <scope>NUCLEOTIDE SEQUENCE</scope>
    <source>
        <strain evidence="3">CF00136</strain>
    </source>
</reference>
<name>A0A9W8RPA3_9HYPO</name>
<sequence length="170" mass="19064">MLASVVPYSAFKTSDGNILFSGGNNRLFGILCIGLGRSEWATNERFSTNSARVQNQTVLKKWIEDVTKTKTTQEWLEKFEGTDLPYAKVNDLLDTINHSHVRARDMVIEMEHPACGPMEFINTPVKYSRSKPSIRTAPPLLGQHSDEVLRDVLGLDDDAIESLRTDGVIR</sequence>
<dbReference type="OrthoDB" id="5863171at2759"/>
<dbReference type="Proteomes" id="UP001152049">
    <property type="component" value="Unassembled WGS sequence"/>
</dbReference>
<accession>A0A9W8RPA3</accession>
<dbReference type="InterPro" id="IPR023606">
    <property type="entry name" value="CoA-Trfase_III_dom_1_sf"/>
</dbReference>
<evidence type="ECO:0000256" key="1">
    <source>
        <dbReference type="ARBA" id="ARBA00008383"/>
    </source>
</evidence>
<gene>
    <name evidence="3" type="ORF">NW762_013426</name>
</gene>
<dbReference type="SUPFAM" id="SSF89796">
    <property type="entry name" value="CoA-transferase family III (CaiB/BaiF)"/>
    <property type="match status" value="1"/>
</dbReference>
<organism evidence="3 4">
    <name type="scientific">Fusarium torreyae</name>
    <dbReference type="NCBI Taxonomy" id="1237075"/>
    <lineage>
        <taxon>Eukaryota</taxon>
        <taxon>Fungi</taxon>
        <taxon>Dikarya</taxon>
        <taxon>Ascomycota</taxon>
        <taxon>Pezizomycotina</taxon>
        <taxon>Sordariomycetes</taxon>
        <taxon>Hypocreomycetidae</taxon>
        <taxon>Hypocreales</taxon>
        <taxon>Nectriaceae</taxon>
        <taxon>Fusarium</taxon>
    </lineage>
</organism>
<keyword evidence="4" id="KW-1185">Reference proteome</keyword>
<keyword evidence="2" id="KW-0808">Transferase</keyword>
<dbReference type="EMBL" id="JAOQAZ010000041">
    <property type="protein sequence ID" value="KAJ4246874.1"/>
    <property type="molecule type" value="Genomic_DNA"/>
</dbReference>
<dbReference type="Gene3D" id="3.40.50.10540">
    <property type="entry name" value="Crotonobetainyl-coa:carnitine coa-transferase, domain 1"/>
    <property type="match status" value="1"/>
</dbReference>
<dbReference type="InterPro" id="IPR044855">
    <property type="entry name" value="CoA-Trfase_III_dom3_sf"/>
</dbReference>
<dbReference type="Gene3D" id="3.30.1540.10">
    <property type="entry name" value="formyl-coa transferase, domain 3"/>
    <property type="match status" value="1"/>
</dbReference>
<dbReference type="InterPro" id="IPR003673">
    <property type="entry name" value="CoA-Trfase_fam_III"/>
</dbReference>
<dbReference type="PANTHER" id="PTHR48207">
    <property type="entry name" value="SUCCINATE--HYDROXYMETHYLGLUTARATE COA-TRANSFERASE"/>
    <property type="match status" value="1"/>
</dbReference>
<comment type="caution">
    <text evidence="3">The sequence shown here is derived from an EMBL/GenBank/DDBJ whole genome shotgun (WGS) entry which is preliminary data.</text>
</comment>
<dbReference type="GO" id="GO:0005739">
    <property type="term" value="C:mitochondrion"/>
    <property type="evidence" value="ECO:0007669"/>
    <property type="project" value="TreeGrafter"/>
</dbReference>
<evidence type="ECO:0000256" key="2">
    <source>
        <dbReference type="ARBA" id="ARBA00022679"/>
    </source>
</evidence>
<dbReference type="GO" id="GO:0047369">
    <property type="term" value="F:succinate-hydroxymethylglutarate CoA-transferase activity"/>
    <property type="evidence" value="ECO:0007669"/>
    <property type="project" value="TreeGrafter"/>
</dbReference>
<comment type="similarity">
    <text evidence="1">Belongs to the CoA-transferase III family.</text>
</comment>
<dbReference type="PANTHER" id="PTHR48207:SF3">
    <property type="entry name" value="SUCCINATE--HYDROXYMETHYLGLUTARATE COA-TRANSFERASE"/>
    <property type="match status" value="1"/>
</dbReference>
<proteinExistence type="inferred from homology"/>
<dbReference type="AlphaFoldDB" id="A0A9W8RPA3"/>
<dbReference type="InterPro" id="IPR050483">
    <property type="entry name" value="CoA-transferase_III_domain"/>
</dbReference>